<dbReference type="InterPro" id="IPR036412">
    <property type="entry name" value="HAD-like_sf"/>
</dbReference>
<dbReference type="SFLD" id="SFLDG01140">
    <property type="entry name" value="C2.B:_Phosphomannomutase_and_P"/>
    <property type="match status" value="1"/>
</dbReference>
<dbReference type="Gene3D" id="3.30.1240.10">
    <property type="match status" value="2"/>
</dbReference>
<sequence>MATKAKNIKLIAIDMDGTLLNKDHQISSENRKVIKAAQDQGIHVVISTGRTRMTLDPLIENLSLNSYLITVNGSEIWNDSLELIERKTLDSDLVEYMWRLKEKHRTYCWAASVGNVWRESFPAEDIHSHEWMKFGFDIEDDTIRERIYEDLSKLGMLEITNSSPTNLEINAIGVNKAKAVELVCHKLGFTLENVMAIGDSLNDIAMIQEAGIGVAMGNAQDLVKEAADWISTSHEEDGVAKAIKTWCL</sequence>
<dbReference type="PANTHER" id="PTHR10000:SF55">
    <property type="entry name" value="5-AMINO-6-(5-PHOSPHO-D-RIBITYLAMINO)URACIL PHOSPHATASE YCSE"/>
    <property type="match status" value="1"/>
</dbReference>
<dbReference type="Gene3D" id="3.40.50.1000">
    <property type="entry name" value="HAD superfamily/HAD-like"/>
    <property type="match status" value="2"/>
</dbReference>
<dbReference type="EMBL" id="BAUU01000015">
    <property type="protein sequence ID" value="GAE31012.1"/>
    <property type="molecule type" value="Genomic_DNA"/>
</dbReference>
<dbReference type="NCBIfam" id="TIGR01484">
    <property type="entry name" value="HAD-SF-IIB"/>
    <property type="match status" value="1"/>
</dbReference>
<proteinExistence type="predicted"/>
<dbReference type="STRING" id="1236971.JCM9152_2449"/>
<dbReference type="GO" id="GO:0016791">
    <property type="term" value="F:phosphatase activity"/>
    <property type="evidence" value="ECO:0007669"/>
    <property type="project" value="UniProtKB-ARBA"/>
</dbReference>
<dbReference type="CDD" id="cd07516">
    <property type="entry name" value="HAD_Pase"/>
    <property type="match status" value="1"/>
</dbReference>
<dbReference type="OrthoDB" id="9781413at2"/>
<dbReference type="SUPFAM" id="SSF56784">
    <property type="entry name" value="HAD-like"/>
    <property type="match status" value="1"/>
</dbReference>
<evidence type="ECO:0000313" key="2">
    <source>
        <dbReference type="Proteomes" id="UP000018895"/>
    </source>
</evidence>
<keyword evidence="2" id="KW-1185">Reference proteome</keyword>
<dbReference type="RefSeq" id="WP_035344179.1">
    <property type="nucleotide sequence ID" value="NZ_BAUU01000015.1"/>
</dbReference>
<reference evidence="1" key="1">
    <citation type="journal article" date="2014" name="Genome Announc.">
        <title>Draft Genome Sequences of Three Alkaliphilic Bacillus Strains, Bacillus wakoensis JCM 9140T, Bacillus akibai JCM 9157T, and Bacillus hemicellulosilyticus JCM 9152T.</title>
        <authorList>
            <person name="Yuki M."/>
            <person name="Oshima K."/>
            <person name="Suda W."/>
            <person name="Oshida Y."/>
            <person name="Kitamura K."/>
            <person name="Iida T."/>
            <person name="Hattori M."/>
            <person name="Ohkuma M."/>
        </authorList>
    </citation>
    <scope>NUCLEOTIDE SEQUENCE [LARGE SCALE GENOMIC DNA]</scope>
    <source>
        <strain evidence="1">JCM 9152</strain>
    </source>
</reference>
<dbReference type="PROSITE" id="PS01229">
    <property type="entry name" value="COF_2"/>
    <property type="match status" value="1"/>
</dbReference>
<organism evidence="1 2">
    <name type="scientific">Halalkalibacter hemicellulosilyticusJCM 9152</name>
    <dbReference type="NCBI Taxonomy" id="1236971"/>
    <lineage>
        <taxon>Bacteria</taxon>
        <taxon>Bacillati</taxon>
        <taxon>Bacillota</taxon>
        <taxon>Bacilli</taxon>
        <taxon>Bacillales</taxon>
        <taxon>Bacillaceae</taxon>
        <taxon>Halalkalibacter</taxon>
    </lineage>
</organism>
<comment type="caution">
    <text evidence="1">The sequence shown here is derived from an EMBL/GenBank/DDBJ whole genome shotgun (WGS) entry which is preliminary data.</text>
</comment>
<dbReference type="PANTHER" id="PTHR10000">
    <property type="entry name" value="PHOSPHOSERINE PHOSPHATASE"/>
    <property type="match status" value="1"/>
</dbReference>
<dbReference type="InterPro" id="IPR023214">
    <property type="entry name" value="HAD_sf"/>
</dbReference>
<protein>
    <submittedName>
        <fullName evidence="1">Hydrolase</fullName>
    </submittedName>
</protein>
<dbReference type="InterPro" id="IPR006379">
    <property type="entry name" value="HAD-SF_hydro_IIB"/>
</dbReference>
<name>W4QGH1_9BACI</name>
<dbReference type="Proteomes" id="UP000018895">
    <property type="component" value="Unassembled WGS sequence"/>
</dbReference>
<dbReference type="AlphaFoldDB" id="W4QGH1"/>
<dbReference type="PROSITE" id="PS01228">
    <property type="entry name" value="COF_1"/>
    <property type="match status" value="1"/>
</dbReference>
<dbReference type="GO" id="GO:0005829">
    <property type="term" value="C:cytosol"/>
    <property type="evidence" value="ECO:0007669"/>
    <property type="project" value="TreeGrafter"/>
</dbReference>
<accession>W4QGH1</accession>
<evidence type="ECO:0000313" key="1">
    <source>
        <dbReference type="EMBL" id="GAE31012.1"/>
    </source>
</evidence>
<keyword evidence="1" id="KW-0378">Hydrolase</keyword>
<dbReference type="GO" id="GO:0000287">
    <property type="term" value="F:magnesium ion binding"/>
    <property type="evidence" value="ECO:0007669"/>
    <property type="project" value="TreeGrafter"/>
</dbReference>
<gene>
    <name evidence="1" type="ORF">JCM9152_2449</name>
</gene>
<dbReference type="SFLD" id="SFLDS00003">
    <property type="entry name" value="Haloacid_Dehalogenase"/>
    <property type="match status" value="1"/>
</dbReference>
<dbReference type="Pfam" id="PF08282">
    <property type="entry name" value="Hydrolase_3"/>
    <property type="match status" value="1"/>
</dbReference>